<proteinExistence type="predicted"/>
<keyword evidence="2" id="KW-1133">Transmembrane helix</keyword>
<sequence>MPAHTLGLPNNLINIFKQTSVDDVPKIHHPKAGANQYRIFLDTKNSGSHEVKTDKGMVGEEHEEKKGLYPSKMPHPFGQYGPPPAYNTSSISKSSSSVLVTVTTTLGKDNEAGLNENSGGKSEKLGTGDFKKSETSDFGPETNQMVINKTVQVYSDIKKDESCEIIVDVKGLDFDPNMPKQIRNEIIRFFILFFFLLYWIHQLINLICNDN</sequence>
<evidence type="ECO:0000256" key="1">
    <source>
        <dbReference type="SAM" id="MobiDB-lite"/>
    </source>
</evidence>
<keyword evidence="2" id="KW-0812">Transmembrane</keyword>
<accession>A0A8J9YH77</accession>
<feature type="non-terminal residue" evidence="3">
    <location>
        <position position="211"/>
    </location>
</feature>
<feature type="compositionally biased region" description="Basic and acidic residues" evidence="1">
    <location>
        <begin position="121"/>
        <end position="135"/>
    </location>
</feature>
<dbReference type="AlphaFoldDB" id="A0A8J9YH77"/>
<feature type="region of interest" description="Disordered" evidence="1">
    <location>
        <begin position="109"/>
        <end position="137"/>
    </location>
</feature>
<keyword evidence="4" id="KW-1185">Reference proteome</keyword>
<organism evidence="3 4">
    <name type="scientific">Brenthis ino</name>
    <name type="common">lesser marbled fritillary</name>
    <dbReference type="NCBI Taxonomy" id="405034"/>
    <lineage>
        <taxon>Eukaryota</taxon>
        <taxon>Metazoa</taxon>
        <taxon>Ecdysozoa</taxon>
        <taxon>Arthropoda</taxon>
        <taxon>Hexapoda</taxon>
        <taxon>Insecta</taxon>
        <taxon>Pterygota</taxon>
        <taxon>Neoptera</taxon>
        <taxon>Endopterygota</taxon>
        <taxon>Lepidoptera</taxon>
        <taxon>Glossata</taxon>
        <taxon>Ditrysia</taxon>
        <taxon>Papilionoidea</taxon>
        <taxon>Nymphalidae</taxon>
        <taxon>Heliconiinae</taxon>
        <taxon>Argynnini</taxon>
        <taxon>Brenthis</taxon>
    </lineage>
</organism>
<gene>
    <name evidence="3" type="ORF">BINO364_LOCUS12968</name>
</gene>
<evidence type="ECO:0000256" key="2">
    <source>
        <dbReference type="SAM" id="Phobius"/>
    </source>
</evidence>
<evidence type="ECO:0000313" key="3">
    <source>
        <dbReference type="EMBL" id="CAH0727661.1"/>
    </source>
</evidence>
<keyword evidence="2" id="KW-0472">Membrane</keyword>
<reference evidence="3" key="1">
    <citation type="submission" date="2021-12" db="EMBL/GenBank/DDBJ databases">
        <authorList>
            <person name="Martin H S."/>
        </authorList>
    </citation>
    <scope>NUCLEOTIDE SEQUENCE</scope>
</reference>
<evidence type="ECO:0000313" key="4">
    <source>
        <dbReference type="Proteomes" id="UP000838878"/>
    </source>
</evidence>
<name>A0A8J9YH77_9NEOP</name>
<protein>
    <submittedName>
        <fullName evidence="3">Uncharacterized protein</fullName>
    </submittedName>
</protein>
<feature type="transmembrane region" description="Helical" evidence="2">
    <location>
        <begin position="186"/>
        <end position="204"/>
    </location>
</feature>
<dbReference type="Proteomes" id="UP000838878">
    <property type="component" value="Chromosome 6"/>
</dbReference>
<dbReference type="EMBL" id="OV170226">
    <property type="protein sequence ID" value="CAH0727661.1"/>
    <property type="molecule type" value="Genomic_DNA"/>
</dbReference>